<keyword evidence="3" id="KW-1185">Reference proteome</keyword>
<accession>A0A067EUG6</accession>
<dbReference type="EMBL" id="KK784991">
    <property type="protein sequence ID" value="KDO54872.1"/>
    <property type="molecule type" value="Genomic_DNA"/>
</dbReference>
<dbReference type="InterPro" id="IPR050426">
    <property type="entry name" value="Glycosyltransferase_28"/>
</dbReference>
<proteinExistence type="predicted"/>
<dbReference type="InterPro" id="IPR004276">
    <property type="entry name" value="GlycoTrans_28_N"/>
</dbReference>
<dbReference type="AlphaFoldDB" id="A0A067EUG6"/>
<dbReference type="Pfam" id="PF03033">
    <property type="entry name" value="Glyco_transf_28"/>
    <property type="match status" value="1"/>
</dbReference>
<sequence>MEKSQKHYSIGVGKAKRQILLPDRYAFGDSISLTMSVVYTISLGTIRSCYNDSQATNTTMLIVVQLKWLNRLATVKDDGTVQFEVPADIKPQNLDFGTGVVYTDDSTDQEPIEAADVHGIPPLHIVMLIVGTRGDVQPFVAIGKRLQEDGHRVRLATHANFKDFVLGAGLEFFPLGGDPKILAG</sequence>
<dbReference type="GO" id="GO:0005975">
    <property type="term" value="P:carbohydrate metabolic process"/>
    <property type="evidence" value="ECO:0007669"/>
    <property type="project" value="InterPro"/>
</dbReference>
<dbReference type="SUPFAM" id="SSF53756">
    <property type="entry name" value="UDP-Glycosyltransferase/glycogen phosphorylase"/>
    <property type="match status" value="1"/>
</dbReference>
<reference evidence="2 3" key="1">
    <citation type="submission" date="2014-04" db="EMBL/GenBank/DDBJ databases">
        <authorList>
            <consortium name="International Citrus Genome Consortium"/>
            <person name="Gmitter F."/>
            <person name="Chen C."/>
            <person name="Farmerie W."/>
            <person name="Harkins T."/>
            <person name="Desany B."/>
            <person name="Mohiuddin M."/>
            <person name="Kodira C."/>
            <person name="Borodovsky M."/>
            <person name="Lomsadze A."/>
            <person name="Burns P."/>
            <person name="Jenkins J."/>
            <person name="Prochnik S."/>
            <person name="Shu S."/>
            <person name="Chapman J."/>
            <person name="Pitluck S."/>
            <person name="Schmutz J."/>
            <person name="Rokhsar D."/>
        </authorList>
    </citation>
    <scope>NUCLEOTIDE SEQUENCE</scope>
</reference>
<dbReference type="STRING" id="2711.A0A067EUG6"/>
<dbReference type="GO" id="GO:0016758">
    <property type="term" value="F:hexosyltransferase activity"/>
    <property type="evidence" value="ECO:0007669"/>
    <property type="project" value="InterPro"/>
</dbReference>
<dbReference type="Gene3D" id="3.40.50.2000">
    <property type="entry name" value="Glycogen Phosphorylase B"/>
    <property type="match status" value="1"/>
</dbReference>
<dbReference type="PANTHER" id="PTHR48050">
    <property type="entry name" value="STEROL 3-BETA-GLUCOSYLTRANSFERASE"/>
    <property type="match status" value="1"/>
</dbReference>
<evidence type="ECO:0000313" key="3">
    <source>
        <dbReference type="Proteomes" id="UP000027120"/>
    </source>
</evidence>
<evidence type="ECO:0000313" key="2">
    <source>
        <dbReference type="EMBL" id="KDO54872.1"/>
    </source>
</evidence>
<organism evidence="2 3">
    <name type="scientific">Citrus sinensis</name>
    <name type="common">Sweet orange</name>
    <name type="synonym">Citrus aurantium var. sinensis</name>
    <dbReference type="NCBI Taxonomy" id="2711"/>
    <lineage>
        <taxon>Eukaryota</taxon>
        <taxon>Viridiplantae</taxon>
        <taxon>Streptophyta</taxon>
        <taxon>Embryophyta</taxon>
        <taxon>Tracheophyta</taxon>
        <taxon>Spermatophyta</taxon>
        <taxon>Magnoliopsida</taxon>
        <taxon>eudicotyledons</taxon>
        <taxon>Gunneridae</taxon>
        <taxon>Pentapetalae</taxon>
        <taxon>rosids</taxon>
        <taxon>malvids</taxon>
        <taxon>Sapindales</taxon>
        <taxon>Rutaceae</taxon>
        <taxon>Aurantioideae</taxon>
        <taxon>Citrus</taxon>
    </lineage>
</organism>
<gene>
    <name evidence="2" type="ORF">CISIN_1g0083692mg</name>
</gene>
<dbReference type="PANTHER" id="PTHR48050:SF29">
    <property type="entry name" value="GLYCOSYLTRANSFERASE FAMILY 28 N-TERMINAL DOMAIN-CONTAINING PROTEIN"/>
    <property type="match status" value="1"/>
</dbReference>
<evidence type="ECO:0000259" key="1">
    <source>
        <dbReference type="Pfam" id="PF03033"/>
    </source>
</evidence>
<name>A0A067EUG6_CITSI</name>
<dbReference type="Proteomes" id="UP000027120">
    <property type="component" value="Unassembled WGS sequence"/>
</dbReference>
<feature type="domain" description="Glycosyltransferase family 28 N-terminal" evidence="1">
    <location>
        <begin position="125"/>
        <end position="178"/>
    </location>
</feature>
<feature type="non-terminal residue" evidence="2">
    <location>
        <position position="184"/>
    </location>
</feature>
<protein>
    <recommendedName>
        <fullName evidence="1">Glycosyltransferase family 28 N-terminal domain-containing protein</fullName>
    </recommendedName>
</protein>